<dbReference type="AlphaFoldDB" id="A0A6J6BJW7"/>
<dbReference type="PROSITE" id="PS00455">
    <property type="entry name" value="AMP_BINDING"/>
    <property type="match status" value="1"/>
</dbReference>
<protein>
    <submittedName>
        <fullName evidence="3">Unannotated protein</fullName>
    </submittedName>
</protein>
<evidence type="ECO:0000313" key="3">
    <source>
        <dbReference type="EMBL" id="CAB4539282.1"/>
    </source>
</evidence>
<dbReference type="Pfam" id="PF00501">
    <property type="entry name" value="AMP-binding"/>
    <property type="match status" value="1"/>
</dbReference>
<dbReference type="Gene3D" id="3.30.300.30">
    <property type="match status" value="1"/>
</dbReference>
<evidence type="ECO:0000259" key="2">
    <source>
        <dbReference type="Pfam" id="PF13193"/>
    </source>
</evidence>
<dbReference type="InterPro" id="IPR042099">
    <property type="entry name" value="ANL_N_sf"/>
</dbReference>
<accession>A0A6J6BJW7</accession>
<dbReference type="InterPro" id="IPR025110">
    <property type="entry name" value="AMP-bd_C"/>
</dbReference>
<name>A0A6J6BJW7_9ZZZZ</name>
<dbReference type="PANTHER" id="PTHR43767">
    <property type="entry name" value="LONG-CHAIN-FATTY-ACID--COA LIGASE"/>
    <property type="match status" value="1"/>
</dbReference>
<dbReference type="NCBIfam" id="NF005863">
    <property type="entry name" value="PRK07798.1"/>
    <property type="match status" value="1"/>
</dbReference>
<feature type="domain" description="AMP-dependent synthetase/ligase" evidence="1">
    <location>
        <begin position="20"/>
        <end position="378"/>
    </location>
</feature>
<dbReference type="InterPro" id="IPR045851">
    <property type="entry name" value="AMP-bd_C_sf"/>
</dbReference>
<dbReference type="Pfam" id="PF13193">
    <property type="entry name" value="AMP-binding_C"/>
    <property type="match status" value="1"/>
</dbReference>
<dbReference type="SUPFAM" id="SSF56801">
    <property type="entry name" value="Acetyl-CoA synthetase-like"/>
    <property type="match status" value="1"/>
</dbReference>
<feature type="domain" description="AMP-binding enzyme C-terminal" evidence="2">
    <location>
        <begin position="438"/>
        <end position="513"/>
    </location>
</feature>
<dbReference type="InterPro" id="IPR000873">
    <property type="entry name" value="AMP-dep_synth/lig_dom"/>
</dbReference>
<sequence length="528" mass="57051">MAHKTYPRSIQLGDLIEVIADAIPNEPALITNDVKFTFAELDERITRLANHLLSIGIKRGEHVGVHAQNTHEWVEAFYACAKISAVAINVNYRYVAAELRYLYDNADCVAVIADPEYLSAINDVRDALPNLRNVIVIGADYEAALAAASPDRDFPGRTADDVYVLYTGGTTGMPKGVMWRHEDVILGAMNSARANRPIDRIEQLGEEAAASAFRARLMSIGPMMHGGGQWIMGNAMTAGGCFVLYTKKRFDAHDVWQLVADGVVTSVSTIGDAMARPLAEHLVAEPRPTYDLSMLFAIGNGGAPLSTGVREQIRAALPNVAILDSFGASETGATGSRTDDGSAMSSPKFAMNTDTTVITEDGRRCGVGEVGKLARSGNIPLGYFKDPVKTAETFRTFDGKRWVIPGDFAQIEDDGQITLLGRGSVCINSGGEKIYPEEVESALKQHPAVFDAVVIGTPNERWGEQVTALVQLRAGTAPTIEEIITFSRTLVADYKSPKAVFFVPVVERTPVGKADYQWAKVTAIALLS</sequence>
<evidence type="ECO:0000259" key="1">
    <source>
        <dbReference type="Pfam" id="PF00501"/>
    </source>
</evidence>
<dbReference type="InterPro" id="IPR050237">
    <property type="entry name" value="ATP-dep_AMP-bd_enzyme"/>
</dbReference>
<dbReference type="PANTHER" id="PTHR43767:SF1">
    <property type="entry name" value="NONRIBOSOMAL PEPTIDE SYNTHASE PES1 (EUROFUNG)-RELATED"/>
    <property type="match status" value="1"/>
</dbReference>
<dbReference type="Gene3D" id="3.40.50.12780">
    <property type="entry name" value="N-terminal domain of ligase-like"/>
    <property type="match status" value="1"/>
</dbReference>
<reference evidence="3" key="1">
    <citation type="submission" date="2020-05" db="EMBL/GenBank/DDBJ databases">
        <authorList>
            <person name="Chiriac C."/>
            <person name="Salcher M."/>
            <person name="Ghai R."/>
            <person name="Kavagutti S V."/>
        </authorList>
    </citation>
    <scope>NUCLEOTIDE SEQUENCE</scope>
</reference>
<dbReference type="GO" id="GO:0016878">
    <property type="term" value="F:acid-thiol ligase activity"/>
    <property type="evidence" value="ECO:0007669"/>
    <property type="project" value="UniProtKB-ARBA"/>
</dbReference>
<dbReference type="EMBL" id="CAEZSL010000046">
    <property type="protein sequence ID" value="CAB4539282.1"/>
    <property type="molecule type" value="Genomic_DNA"/>
</dbReference>
<dbReference type="InterPro" id="IPR020845">
    <property type="entry name" value="AMP-binding_CS"/>
</dbReference>
<gene>
    <name evidence="3" type="ORF">UFOPK1421_00549</name>
</gene>
<proteinExistence type="predicted"/>
<organism evidence="3">
    <name type="scientific">freshwater metagenome</name>
    <dbReference type="NCBI Taxonomy" id="449393"/>
    <lineage>
        <taxon>unclassified sequences</taxon>
        <taxon>metagenomes</taxon>
        <taxon>ecological metagenomes</taxon>
    </lineage>
</organism>